<dbReference type="OrthoDB" id="10413913at2759"/>
<proteinExistence type="predicted"/>
<evidence type="ECO:0000313" key="2">
    <source>
        <dbReference type="EMBL" id="CAG2234365.1"/>
    </source>
</evidence>
<name>A0A8S3TSY0_MYTED</name>
<dbReference type="EMBL" id="CAJPWZ010002236">
    <property type="protein sequence ID" value="CAG2234365.1"/>
    <property type="molecule type" value="Genomic_DNA"/>
</dbReference>
<sequence>MAESSEDALKSGSDKENFDRLMSLFRTGTEIKQRLLEYYISRKELNLIDWLSVLSNNFLQFEDVKRAHRRSSTVQSTDLGDNTINTVLMCYCFEMFWDCCLLDTCLESFLNIHKDELYRSYVNSQKQSELPSLSSEPHSTSGLENSTPIITKDQWEFLFKNGENEKCILASNGITVSCLDSYQNIFILSIVCSLFKAVKAVSECQIQISKIAALQCTDISVTLIDGKYRKGSYSLSVIENADLQERINKHNYLKLVQLITNIARNVLVDVLKGRLPETTVGYSFNGMKNRILPLLNEQERQVLYPDNSYYKGDLSDLDISLMYTILRNLNTICPHTNGWGNMPKDDDKDMSANIERIRIFKNKLVSHHPKCSVDTEEFQQTWTEIRACIIQLGGSEYIKTIDNLLTSEINPLMEREHPHS</sequence>
<dbReference type="Proteomes" id="UP000683360">
    <property type="component" value="Unassembled WGS sequence"/>
</dbReference>
<comment type="caution">
    <text evidence="2">The sequence shown here is derived from an EMBL/GenBank/DDBJ whole genome shotgun (WGS) entry which is preliminary data.</text>
</comment>
<dbReference type="Pfam" id="PF18738">
    <property type="entry name" value="HEPN_DZIP3"/>
    <property type="match status" value="1"/>
</dbReference>
<evidence type="ECO:0000313" key="3">
    <source>
        <dbReference type="Proteomes" id="UP000683360"/>
    </source>
</evidence>
<protein>
    <recommendedName>
        <fullName evidence="1">DZIP3-like HEPN domain-containing protein</fullName>
    </recommendedName>
</protein>
<gene>
    <name evidence="2" type="ORF">MEDL_46999</name>
</gene>
<keyword evidence="3" id="KW-1185">Reference proteome</keyword>
<evidence type="ECO:0000259" key="1">
    <source>
        <dbReference type="Pfam" id="PF18738"/>
    </source>
</evidence>
<dbReference type="AlphaFoldDB" id="A0A8S3TSY0"/>
<organism evidence="2 3">
    <name type="scientific">Mytilus edulis</name>
    <name type="common">Blue mussel</name>
    <dbReference type="NCBI Taxonomy" id="6550"/>
    <lineage>
        <taxon>Eukaryota</taxon>
        <taxon>Metazoa</taxon>
        <taxon>Spiralia</taxon>
        <taxon>Lophotrochozoa</taxon>
        <taxon>Mollusca</taxon>
        <taxon>Bivalvia</taxon>
        <taxon>Autobranchia</taxon>
        <taxon>Pteriomorphia</taxon>
        <taxon>Mytilida</taxon>
        <taxon>Mytiloidea</taxon>
        <taxon>Mytilidae</taxon>
        <taxon>Mytilinae</taxon>
        <taxon>Mytilus</taxon>
    </lineage>
</organism>
<reference evidence="2" key="1">
    <citation type="submission" date="2021-03" db="EMBL/GenBank/DDBJ databases">
        <authorList>
            <person name="Bekaert M."/>
        </authorList>
    </citation>
    <scope>NUCLEOTIDE SEQUENCE</scope>
</reference>
<feature type="domain" description="DZIP3-like HEPN" evidence="1">
    <location>
        <begin position="294"/>
        <end position="416"/>
    </location>
</feature>
<accession>A0A8S3TSY0</accession>
<dbReference type="InterPro" id="IPR041249">
    <property type="entry name" value="HEPN_DZIP3"/>
</dbReference>